<dbReference type="AlphaFoldDB" id="A0A0E9W8B7"/>
<protein>
    <submittedName>
        <fullName evidence="1">Uncharacterized protein</fullName>
    </submittedName>
</protein>
<proteinExistence type="predicted"/>
<name>A0A0E9W8B7_ANGAN</name>
<evidence type="ECO:0000313" key="1">
    <source>
        <dbReference type="EMBL" id="JAH86629.1"/>
    </source>
</evidence>
<accession>A0A0E9W8B7</accession>
<reference evidence="1" key="2">
    <citation type="journal article" date="2015" name="Fish Shellfish Immunol.">
        <title>Early steps in the European eel (Anguilla anguilla)-Vibrio vulnificus interaction in the gills: Role of the RtxA13 toxin.</title>
        <authorList>
            <person name="Callol A."/>
            <person name="Pajuelo D."/>
            <person name="Ebbesson L."/>
            <person name="Teles M."/>
            <person name="MacKenzie S."/>
            <person name="Amaro C."/>
        </authorList>
    </citation>
    <scope>NUCLEOTIDE SEQUENCE</scope>
</reference>
<reference evidence="1" key="1">
    <citation type="submission" date="2014-11" db="EMBL/GenBank/DDBJ databases">
        <authorList>
            <person name="Amaro Gonzalez C."/>
        </authorList>
    </citation>
    <scope>NUCLEOTIDE SEQUENCE</scope>
</reference>
<sequence length="51" mass="5839">MRLIEPTDWSAAIFEFPDRTCFAHSVRNAHSFQTLMCVQERNCANGSVHNV</sequence>
<organism evidence="1">
    <name type="scientific">Anguilla anguilla</name>
    <name type="common">European freshwater eel</name>
    <name type="synonym">Muraena anguilla</name>
    <dbReference type="NCBI Taxonomy" id="7936"/>
    <lineage>
        <taxon>Eukaryota</taxon>
        <taxon>Metazoa</taxon>
        <taxon>Chordata</taxon>
        <taxon>Craniata</taxon>
        <taxon>Vertebrata</taxon>
        <taxon>Euteleostomi</taxon>
        <taxon>Actinopterygii</taxon>
        <taxon>Neopterygii</taxon>
        <taxon>Teleostei</taxon>
        <taxon>Anguilliformes</taxon>
        <taxon>Anguillidae</taxon>
        <taxon>Anguilla</taxon>
    </lineage>
</organism>
<dbReference type="EMBL" id="GBXM01021948">
    <property type="protein sequence ID" value="JAH86629.1"/>
    <property type="molecule type" value="Transcribed_RNA"/>
</dbReference>